<keyword evidence="5" id="KW-0865">Zymogen</keyword>
<dbReference type="Pfam" id="PF00112">
    <property type="entry name" value="Peptidase_C1"/>
    <property type="match status" value="1"/>
</dbReference>
<dbReference type="InterPro" id="IPR000169">
    <property type="entry name" value="Pept_cys_AS"/>
</dbReference>
<dbReference type="Gene3D" id="3.90.70.10">
    <property type="entry name" value="Cysteine proteinases"/>
    <property type="match status" value="1"/>
</dbReference>
<dbReference type="SUPFAM" id="SSF54001">
    <property type="entry name" value="Cysteine proteinases"/>
    <property type="match status" value="1"/>
</dbReference>
<comment type="subunit">
    <text evidence="9">Dimer of a heavy and a light chain linked by disulfide bonds.</text>
</comment>
<dbReference type="FunFam" id="3.90.70.10:FF:000006">
    <property type="entry name" value="Cathepsin S"/>
    <property type="match status" value="1"/>
</dbReference>
<accession>A0A7R8YX49</accession>
<keyword evidence="6" id="KW-1015">Disulfide bond</keyword>
<dbReference type="OrthoDB" id="6479863at2759"/>
<evidence type="ECO:0000313" key="12">
    <source>
        <dbReference type="EMBL" id="CAD7088623.1"/>
    </source>
</evidence>
<dbReference type="InterPro" id="IPR000668">
    <property type="entry name" value="Peptidase_C1A_C"/>
</dbReference>
<gene>
    <name evidence="12" type="ORF">HERILL_LOCUS11230</name>
</gene>
<dbReference type="InterPro" id="IPR013201">
    <property type="entry name" value="Prot_inhib_I29"/>
</dbReference>
<dbReference type="PANTHER" id="PTHR12411">
    <property type="entry name" value="CYSTEINE PROTEASE FAMILY C1-RELATED"/>
    <property type="match status" value="1"/>
</dbReference>
<keyword evidence="2" id="KW-0645">Protease</keyword>
<feature type="domain" description="Peptidase C1A papain C-terminal" evidence="10">
    <location>
        <begin position="102"/>
        <end position="324"/>
    </location>
</feature>
<comment type="similarity">
    <text evidence="1">Belongs to the peptidase C1 family.</text>
</comment>
<evidence type="ECO:0000256" key="4">
    <source>
        <dbReference type="ARBA" id="ARBA00022807"/>
    </source>
</evidence>
<protein>
    <recommendedName>
        <fullName evidence="8">cathepsin L</fullName>
        <ecNumber evidence="8">3.4.22.15</ecNumber>
    </recommendedName>
</protein>
<comment type="catalytic activity">
    <reaction evidence="7">
        <text>Specificity close to that of papain. As compared to cathepsin B, cathepsin L exhibits higher activity toward protein substrates, but has little activity on Z-Arg-Arg-NHMec, and no peptidyl-dipeptidase activity.</text>
        <dbReference type="EC" id="3.4.22.15"/>
    </reaction>
</comment>
<evidence type="ECO:0000256" key="5">
    <source>
        <dbReference type="ARBA" id="ARBA00023145"/>
    </source>
</evidence>
<dbReference type="AlphaFoldDB" id="A0A7R8YX49"/>
<evidence type="ECO:0000256" key="6">
    <source>
        <dbReference type="ARBA" id="ARBA00023157"/>
    </source>
</evidence>
<dbReference type="GO" id="GO:0006508">
    <property type="term" value="P:proteolysis"/>
    <property type="evidence" value="ECO:0007669"/>
    <property type="project" value="UniProtKB-KW"/>
</dbReference>
<dbReference type="Pfam" id="PF08246">
    <property type="entry name" value="Inhibitor_I29"/>
    <property type="match status" value="1"/>
</dbReference>
<dbReference type="InterPro" id="IPR039417">
    <property type="entry name" value="Peptidase_C1A_papain-like"/>
</dbReference>
<keyword evidence="13" id="KW-1185">Reference proteome</keyword>
<proteinExistence type="inferred from homology"/>
<dbReference type="EMBL" id="LR899012">
    <property type="protein sequence ID" value="CAD7088623.1"/>
    <property type="molecule type" value="Genomic_DNA"/>
</dbReference>
<dbReference type="PROSITE" id="PS00640">
    <property type="entry name" value="THIOL_PROTEASE_ASN"/>
    <property type="match status" value="1"/>
</dbReference>
<dbReference type="InterPro" id="IPR013128">
    <property type="entry name" value="Peptidase_C1A"/>
</dbReference>
<dbReference type="Proteomes" id="UP000594454">
    <property type="component" value="Chromosome 4"/>
</dbReference>
<evidence type="ECO:0000256" key="7">
    <source>
        <dbReference type="ARBA" id="ARBA00036319"/>
    </source>
</evidence>
<dbReference type="InterPro" id="IPR038765">
    <property type="entry name" value="Papain-like_cys_pep_sf"/>
</dbReference>
<dbReference type="PROSITE" id="PS00639">
    <property type="entry name" value="THIOL_PROTEASE_HIS"/>
    <property type="match status" value="1"/>
</dbReference>
<evidence type="ECO:0000313" key="13">
    <source>
        <dbReference type="Proteomes" id="UP000594454"/>
    </source>
</evidence>
<sequence>MLARSKRSSFQQIHRPHYESPKIEAIRKQIFKNNLAKIVQHNKEYELGLHTYRKGVNQFSDMTEDEALKFASCFQTPSVEELVKMTEMIPANDFKFSNAAKVPDAIDYRDQGAVTRVKNQGKCGSCWAFATTGVLESHHFLKKKKLLELSEQQLIDCSERNRGCNGGHPYLAMKYVKKNGISTAESYPYMMMQSSCQYKPSMKVPSLKVVTFTYTSPSDGFPPDEHYLKQLVGYFGPMVVAIEVGKDFINYSEGIFFSDDCKKSSSAINHAVLVVGYGTDKKTGQDFWIVKNSWGEEYGEKGYIRMARNRNNNCNIASIIVRPVLQN</sequence>
<evidence type="ECO:0000256" key="2">
    <source>
        <dbReference type="ARBA" id="ARBA00022670"/>
    </source>
</evidence>
<dbReference type="InterPro" id="IPR025660">
    <property type="entry name" value="Pept_his_AS"/>
</dbReference>
<evidence type="ECO:0000259" key="10">
    <source>
        <dbReference type="SMART" id="SM00645"/>
    </source>
</evidence>
<dbReference type="PRINTS" id="PR00705">
    <property type="entry name" value="PAPAIN"/>
</dbReference>
<evidence type="ECO:0000259" key="11">
    <source>
        <dbReference type="SMART" id="SM00848"/>
    </source>
</evidence>
<keyword evidence="4" id="KW-0788">Thiol protease</keyword>
<keyword evidence="3" id="KW-0378">Hydrolase</keyword>
<dbReference type="SMART" id="SM00848">
    <property type="entry name" value="Inhibitor_I29"/>
    <property type="match status" value="1"/>
</dbReference>
<dbReference type="GO" id="GO:0004197">
    <property type="term" value="F:cysteine-type endopeptidase activity"/>
    <property type="evidence" value="ECO:0007669"/>
    <property type="project" value="UniProtKB-EC"/>
</dbReference>
<dbReference type="InParanoid" id="A0A7R8YX49"/>
<evidence type="ECO:0000256" key="1">
    <source>
        <dbReference type="ARBA" id="ARBA00008455"/>
    </source>
</evidence>
<name>A0A7R8YX49_HERIL</name>
<dbReference type="SMART" id="SM00645">
    <property type="entry name" value="Pept_C1"/>
    <property type="match status" value="1"/>
</dbReference>
<evidence type="ECO:0000256" key="9">
    <source>
        <dbReference type="ARBA" id="ARBA00063237"/>
    </source>
</evidence>
<evidence type="ECO:0000256" key="8">
    <source>
        <dbReference type="ARBA" id="ARBA00038911"/>
    </source>
</evidence>
<dbReference type="InterPro" id="IPR025661">
    <property type="entry name" value="Pept_asp_AS"/>
</dbReference>
<dbReference type="CDD" id="cd02248">
    <property type="entry name" value="Peptidase_C1A"/>
    <property type="match status" value="1"/>
</dbReference>
<evidence type="ECO:0000256" key="3">
    <source>
        <dbReference type="ARBA" id="ARBA00022801"/>
    </source>
</evidence>
<dbReference type="EC" id="3.4.22.15" evidence="8"/>
<reference evidence="12 13" key="1">
    <citation type="submission" date="2020-11" db="EMBL/GenBank/DDBJ databases">
        <authorList>
            <person name="Wallbank WR R."/>
            <person name="Pardo Diaz C."/>
            <person name="Kozak K."/>
            <person name="Martin S."/>
            <person name="Jiggins C."/>
            <person name="Moest M."/>
            <person name="Warren A I."/>
            <person name="Generalovic N T."/>
            <person name="Byers J.R.P. K."/>
            <person name="Montejo-Kovacevich G."/>
            <person name="Yen C E."/>
        </authorList>
    </citation>
    <scope>NUCLEOTIDE SEQUENCE [LARGE SCALE GENOMIC DNA]</scope>
</reference>
<dbReference type="PROSITE" id="PS00139">
    <property type="entry name" value="THIOL_PROTEASE_CYS"/>
    <property type="match status" value="1"/>
</dbReference>
<organism evidence="12 13">
    <name type="scientific">Hermetia illucens</name>
    <name type="common">Black soldier fly</name>
    <dbReference type="NCBI Taxonomy" id="343691"/>
    <lineage>
        <taxon>Eukaryota</taxon>
        <taxon>Metazoa</taxon>
        <taxon>Ecdysozoa</taxon>
        <taxon>Arthropoda</taxon>
        <taxon>Hexapoda</taxon>
        <taxon>Insecta</taxon>
        <taxon>Pterygota</taxon>
        <taxon>Neoptera</taxon>
        <taxon>Endopterygota</taxon>
        <taxon>Diptera</taxon>
        <taxon>Brachycera</taxon>
        <taxon>Stratiomyomorpha</taxon>
        <taxon>Stratiomyidae</taxon>
        <taxon>Hermetiinae</taxon>
        <taxon>Hermetia</taxon>
    </lineage>
</organism>
<feature type="domain" description="Cathepsin propeptide inhibitor" evidence="11">
    <location>
        <begin position="8"/>
        <end position="67"/>
    </location>
</feature>